<name>A0A915K0S2_ROMCU</name>
<accession>A0A915K0S2</accession>
<feature type="transmembrane region" description="Helical" evidence="1">
    <location>
        <begin position="124"/>
        <end position="141"/>
    </location>
</feature>
<organism evidence="2 3">
    <name type="scientific">Romanomermis culicivorax</name>
    <name type="common">Nematode worm</name>
    <dbReference type="NCBI Taxonomy" id="13658"/>
    <lineage>
        <taxon>Eukaryota</taxon>
        <taxon>Metazoa</taxon>
        <taxon>Ecdysozoa</taxon>
        <taxon>Nematoda</taxon>
        <taxon>Enoplea</taxon>
        <taxon>Dorylaimia</taxon>
        <taxon>Mermithida</taxon>
        <taxon>Mermithoidea</taxon>
        <taxon>Mermithidae</taxon>
        <taxon>Romanomermis</taxon>
    </lineage>
</organism>
<evidence type="ECO:0000313" key="3">
    <source>
        <dbReference type="WBParaSite" id="nRc.2.0.1.t31453-RA"/>
    </source>
</evidence>
<keyword evidence="2" id="KW-1185">Reference proteome</keyword>
<keyword evidence="1" id="KW-0472">Membrane</keyword>
<dbReference type="Proteomes" id="UP000887565">
    <property type="component" value="Unplaced"/>
</dbReference>
<dbReference type="WBParaSite" id="nRc.2.0.1.t31453-RA">
    <property type="protein sequence ID" value="nRc.2.0.1.t31453-RA"/>
    <property type="gene ID" value="nRc.2.0.1.g31453"/>
</dbReference>
<keyword evidence="1" id="KW-0812">Transmembrane</keyword>
<dbReference type="AlphaFoldDB" id="A0A915K0S2"/>
<sequence length="162" mass="18441">MGGHQAHRYSQILLTRRCGAKFFPLTAGTSVWAMSSNIWRLFSIARSYALICCCKFKPLSTVKFEIPCRRAYSCRASFKAARGTAAAGVCFSLFLLDIIWIWIIEHENAFFAAMAVRPVSVHMYLVYSTTFVFVEILSVHAERDLLPDNFYAMDDEIRGKFS</sequence>
<protein>
    <submittedName>
        <fullName evidence="3">Uncharacterized protein</fullName>
    </submittedName>
</protein>
<reference evidence="3" key="1">
    <citation type="submission" date="2022-11" db="UniProtKB">
        <authorList>
            <consortium name="WormBaseParasite"/>
        </authorList>
    </citation>
    <scope>IDENTIFICATION</scope>
</reference>
<evidence type="ECO:0000313" key="2">
    <source>
        <dbReference type="Proteomes" id="UP000887565"/>
    </source>
</evidence>
<proteinExistence type="predicted"/>
<evidence type="ECO:0000256" key="1">
    <source>
        <dbReference type="SAM" id="Phobius"/>
    </source>
</evidence>
<feature type="transmembrane region" description="Helical" evidence="1">
    <location>
        <begin position="85"/>
        <end position="104"/>
    </location>
</feature>
<keyword evidence="1" id="KW-1133">Transmembrane helix</keyword>